<evidence type="ECO:0000259" key="16">
    <source>
        <dbReference type="Pfam" id="PF00930"/>
    </source>
</evidence>
<dbReference type="GO" id="GO:0006508">
    <property type="term" value="P:proteolysis"/>
    <property type="evidence" value="ECO:0007669"/>
    <property type="project" value="UniProtKB-KW"/>
</dbReference>
<keyword evidence="3 17" id="KW-0031">Aminopeptidase</keyword>
<keyword evidence="6 14" id="KW-0812">Transmembrane</keyword>
<keyword evidence="5" id="KW-0645">Protease</keyword>
<reference evidence="17" key="2">
    <citation type="journal article" date="2020" name="Nat. Commun.">
        <title>Large-scale genome sequencing of mycorrhizal fungi provides insights into the early evolution of symbiotic traits.</title>
        <authorList>
            <person name="Miyauchi S."/>
            <person name="Kiss E."/>
            <person name="Kuo A."/>
            <person name="Drula E."/>
            <person name="Kohler A."/>
            <person name="Sanchez-Garcia M."/>
            <person name="Morin E."/>
            <person name="Andreopoulos B."/>
            <person name="Barry K.W."/>
            <person name="Bonito G."/>
            <person name="Buee M."/>
            <person name="Carver A."/>
            <person name="Chen C."/>
            <person name="Cichocki N."/>
            <person name="Clum A."/>
            <person name="Culley D."/>
            <person name="Crous P.W."/>
            <person name="Fauchery L."/>
            <person name="Girlanda M."/>
            <person name="Hayes R.D."/>
            <person name="Keri Z."/>
            <person name="LaButti K."/>
            <person name="Lipzen A."/>
            <person name="Lombard V."/>
            <person name="Magnuson J."/>
            <person name="Maillard F."/>
            <person name="Murat C."/>
            <person name="Nolan M."/>
            <person name="Ohm R.A."/>
            <person name="Pangilinan J."/>
            <person name="Pereira M.F."/>
            <person name="Perotto S."/>
            <person name="Peter M."/>
            <person name="Pfister S."/>
            <person name="Riley R."/>
            <person name="Sitrit Y."/>
            <person name="Stielow J.B."/>
            <person name="Szollosi G."/>
            <person name="Zifcakova L."/>
            <person name="Stursova M."/>
            <person name="Spatafora J.W."/>
            <person name="Tedersoo L."/>
            <person name="Vaario L.M."/>
            <person name="Yamada A."/>
            <person name="Yan M."/>
            <person name="Wang P."/>
            <person name="Xu J."/>
            <person name="Bruns T."/>
            <person name="Baldrian P."/>
            <person name="Vilgalys R."/>
            <person name="Dunand C."/>
            <person name="Henrissat B."/>
            <person name="Grigoriev I.V."/>
            <person name="Hibbett D."/>
            <person name="Nagy L.G."/>
            <person name="Martin F.M."/>
        </authorList>
    </citation>
    <scope>NUCLEOTIDE SEQUENCE</scope>
    <source>
        <strain evidence="17">Prilba</strain>
    </source>
</reference>
<keyword evidence="12" id="KW-0325">Glycoprotein</keyword>
<keyword evidence="18" id="KW-1185">Reference proteome</keyword>
<keyword evidence="7" id="KW-0378">Hydrolase</keyword>
<evidence type="ECO:0000256" key="2">
    <source>
        <dbReference type="ARBA" id="ARBA00006150"/>
    </source>
</evidence>
<keyword evidence="4" id="KW-0926">Vacuole</keyword>
<evidence type="ECO:0000256" key="12">
    <source>
        <dbReference type="ARBA" id="ARBA00023180"/>
    </source>
</evidence>
<sequence length="907" mass="100822">MPQQYDPLSQEDDSPIRDADIDNADSLHAGLLPRPTVYYGEGPFNAPSSDEEDESEVAEKDGPGSLNRAEHGNLLGSELGDDSLYVGGRKEFPSVRGLLLALAALLTLSGAIGLYAALSYKETKRAVPGNERISMDHIFNGTFLVARTDLSWVPEAGDGVFSVEQDGFIKLVNLNSNTTTNLVQISDLVDEHGNRLAWSTWRLSPDMKYMLIKADPLKQWRWSSFGNYWLYDLATNETWPLVPPSYPPIVAYATWSPTGERIAYVMNNDLYAVSSPLRHASHIQITNSGNATLFHGVPDWVYEEEVFSSDFALWWSPDSTKIAFLVLDETLVNEYTFPIYNPTHDSDTVVPYTTQQTMRYPKPGYPNPLVSANVFDLERFLSESSISNYYDPAESTLELEWSGRLPRNDSIIMDIVWLGSGGGSLLLKEVNRNADAGRAVLFDLSDTSLLAARTGRVVRTLGKDGEEADEGWIESDHTVYPLPENFSPSGLPSYLDIVPDKDGYNHIALFSPASASTPQFLTTGPWEVTDGVLAVDLVKGLVYFRAANPSSISRNVFSVSLPLDSNLKFTDAAPTPQPTPLALTDTSTLGQYSASFSPGAGFYLLSYDGPNVPWQRVIKTNDLSFDFVVNDNTPLNVTWSQFETPIVQYTTIESDGYELNAVELRPPHMDDSGRTKYPVLFRVYGGPGSQLVSASFDINWHAYLACGLQYVIVVVDGRGTGYKGRALRNPVKGNLGFWEVRDQINAARVWASKDYVDPKRVGIWGWSYGGFMSSKVVEADAGIHSLAMAVAPVISWRLYDSIYTERYMNLPALNPGGYVNASISNVTAFDKMDYLLAHGSGDDNVHFANSAHLLDMFTKQHIRNYEFRMFTDSDHGIRMRGANRELYEYMTDFLLAKWGKGGRRRGW</sequence>
<dbReference type="InterPro" id="IPR002471">
    <property type="entry name" value="Pept_S9_AS"/>
</dbReference>
<keyword evidence="8" id="KW-0720">Serine protease</keyword>
<keyword evidence="10 14" id="KW-1133">Transmembrane helix</keyword>
<dbReference type="InterPro" id="IPR029058">
    <property type="entry name" value="AB_hydrolase_fold"/>
</dbReference>
<name>A0A9P5JYZ7_9AGAM</name>
<dbReference type="Gene3D" id="3.40.50.1820">
    <property type="entry name" value="alpha/beta hydrolase"/>
    <property type="match status" value="1"/>
</dbReference>
<evidence type="ECO:0000256" key="3">
    <source>
        <dbReference type="ARBA" id="ARBA00022438"/>
    </source>
</evidence>
<evidence type="ECO:0000256" key="11">
    <source>
        <dbReference type="ARBA" id="ARBA00023136"/>
    </source>
</evidence>
<gene>
    <name evidence="17" type="ORF">DFH94DRAFT_214916</name>
</gene>
<evidence type="ECO:0000256" key="14">
    <source>
        <dbReference type="SAM" id="Phobius"/>
    </source>
</evidence>
<dbReference type="EMBL" id="WHVB01000026">
    <property type="protein sequence ID" value="KAF8470285.1"/>
    <property type="molecule type" value="Genomic_DNA"/>
</dbReference>
<evidence type="ECO:0000256" key="13">
    <source>
        <dbReference type="SAM" id="MobiDB-lite"/>
    </source>
</evidence>
<evidence type="ECO:0000256" key="1">
    <source>
        <dbReference type="ARBA" id="ARBA00004576"/>
    </source>
</evidence>
<dbReference type="PANTHER" id="PTHR11731">
    <property type="entry name" value="PROTEASE FAMILY S9B,C DIPEPTIDYL-PEPTIDASE IV-RELATED"/>
    <property type="match status" value="1"/>
</dbReference>
<feature type="domain" description="Peptidase S9 prolyl oligopeptidase catalytic" evidence="15">
    <location>
        <begin position="698"/>
        <end position="899"/>
    </location>
</feature>
<dbReference type="InterPro" id="IPR050278">
    <property type="entry name" value="Serine_Prot_S9B/DPPIV"/>
</dbReference>
<accession>A0A9P5JYZ7</accession>
<reference evidence="17" key="1">
    <citation type="submission" date="2019-10" db="EMBL/GenBank/DDBJ databases">
        <authorList>
            <consortium name="DOE Joint Genome Institute"/>
            <person name="Kuo A."/>
            <person name="Miyauchi S."/>
            <person name="Kiss E."/>
            <person name="Drula E."/>
            <person name="Kohler A."/>
            <person name="Sanchez-Garcia M."/>
            <person name="Andreopoulos B."/>
            <person name="Barry K.W."/>
            <person name="Bonito G."/>
            <person name="Buee M."/>
            <person name="Carver A."/>
            <person name="Chen C."/>
            <person name="Cichocki N."/>
            <person name="Clum A."/>
            <person name="Culley D."/>
            <person name="Crous P.W."/>
            <person name="Fauchery L."/>
            <person name="Girlanda M."/>
            <person name="Hayes R."/>
            <person name="Keri Z."/>
            <person name="LaButti K."/>
            <person name="Lipzen A."/>
            <person name="Lombard V."/>
            <person name="Magnuson J."/>
            <person name="Maillard F."/>
            <person name="Morin E."/>
            <person name="Murat C."/>
            <person name="Nolan M."/>
            <person name="Ohm R."/>
            <person name="Pangilinan J."/>
            <person name="Pereira M."/>
            <person name="Perotto S."/>
            <person name="Peter M."/>
            <person name="Riley R."/>
            <person name="Sitrit Y."/>
            <person name="Stielow B."/>
            <person name="Szollosi G."/>
            <person name="Zifcakova L."/>
            <person name="Stursova M."/>
            <person name="Spatafora J.W."/>
            <person name="Tedersoo L."/>
            <person name="Vaario L.-M."/>
            <person name="Yamada A."/>
            <person name="Yan M."/>
            <person name="Wang P."/>
            <person name="Xu J."/>
            <person name="Bruns T."/>
            <person name="Baldrian P."/>
            <person name="Vilgalys R."/>
            <person name="Henrissat B."/>
            <person name="Grigoriev I.V."/>
            <person name="Hibbett D."/>
            <person name="Nagy L.G."/>
            <person name="Martin F.M."/>
        </authorList>
    </citation>
    <scope>NUCLEOTIDE SEQUENCE</scope>
    <source>
        <strain evidence="17">Prilba</strain>
    </source>
</reference>
<feature type="domain" description="Dipeptidylpeptidase IV N-terminal" evidence="16">
    <location>
        <begin position="204"/>
        <end position="614"/>
    </location>
</feature>
<feature type="region of interest" description="Disordered" evidence="13">
    <location>
        <begin position="1"/>
        <end position="73"/>
    </location>
</feature>
<dbReference type="FunFam" id="3.40.50.1820:FF:000003">
    <property type="entry name" value="Dipeptidyl peptidase 4"/>
    <property type="match status" value="1"/>
</dbReference>
<dbReference type="PANTHER" id="PTHR11731:SF200">
    <property type="entry name" value="DIPEPTIDYL PEPTIDASE 10, ISOFORM B"/>
    <property type="match status" value="1"/>
</dbReference>
<keyword evidence="9" id="KW-0735">Signal-anchor</keyword>
<dbReference type="GO" id="GO:0005774">
    <property type="term" value="C:vacuolar membrane"/>
    <property type="evidence" value="ECO:0007669"/>
    <property type="project" value="UniProtKB-SubCell"/>
</dbReference>
<evidence type="ECO:0000256" key="6">
    <source>
        <dbReference type="ARBA" id="ARBA00022692"/>
    </source>
</evidence>
<dbReference type="OrthoDB" id="16520at2759"/>
<dbReference type="Proteomes" id="UP000759537">
    <property type="component" value="Unassembled WGS sequence"/>
</dbReference>
<dbReference type="SUPFAM" id="SSF82171">
    <property type="entry name" value="DPP6 N-terminal domain-like"/>
    <property type="match status" value="1"/>
</dbReference>
<dbReference type="Gene3D" id="2.140.10.30">
    <property type="entry name" value="Dipeptidylpeptidase IV, N-terminal domain"/>
    <property type="match status" value="1"/>
</dbReference>
<dbReference type="PROSITE" id="PS00708">
    <property type="entry name" value="PRO_ENDOPEP_SER"/>
    <property type="match status" value="1"/>
</dbReference>
<evidence type="ECO:0000313" key="18">
    <source>
        <dbReference type="Proteomes" id="UP000759537"/>
    </source>
</evidence>
<dbReference type="Pfam" id="PF00930">
    <property type="entry name" value="DPPIV_N"/>
    <property type="match status" value="1"/>
</dbReference>
<protein>
    <submittedName>
        <fullName evidence="17">Dipeptidyl aminopeptidase</fullName>
    </submittedName>
</protein>
<dbReference type="InterPro" id="IPR001375">
    <property type="entry name" value="Peptidase_S9_cat"/>
</dbReference>
<organism evidence="17 18">
    <name type="scientific">Russula ochroleuca</name>
    <dbReference type="NCBI Taxonomy" id="152965"/>
    <lineage>
        <taxon>Eukaryota</taxon>
        <taxon>Fungi</taxon>
        <taxon>Dikarya</taxon>
        <taxon>Basidiomycota</taxon>
        <taxon>Agaricomycotina</taxon>
        <taxon>Agaricomycetes</taxon>
        <taxon>Russulales</taxon>
        <taxon>Russulaceae</taxon>
        <taxon>Russula</taxon>
    </lineage>
</organism>
<evidence type="ECO:0000313" key="17">
    <source>
        <dbReference type="EMBL" id="KAF8470285.1"/>
    </source>
</evidence>
<keyword evidence="11 14" id="KW-0472">Membrane</keyword>
<evidence type="ECO:0000256" key="5">
    <source>
        <dbReference type="ARBA" id="ARBA00022670"/>
    </source>
</evidence>
<evidence type="ECO:0000256" key="10">
    <source>
        <dbReference type="ARBA" id="ARBA00022989"/>
    </source>
</evidence>
<dbReference type="InterPro" id="IPR002469">
    <property type="entry name" value="Peptidase_S9B_N"/>
</dbReference>
<dbReference type="SUPFAM" id="SSF53474">
    <property type="entry name" value="alpha/beta-Hydrolases"/>
    <property type="match status" value="1"/>
</dbReference>
<evidence type="ECO:0000259" key="15">
    <source>
        <dbReference type="Pfam" id="PF00326"/>
    </source>
</evidence>
<comment type="similarity">
    <text evidence="2">Belongs to the peptidase S9B family.</text>
</comment>
<dbReference type="AlphaFoldDB" id="A0A9P5JYZ7"/>
<evidence type="ECO:0000256" key="4">
    <source>
        <dbReference type="ARBA" id="ARBA00022554"/>
    </source>
</evidence>
<dbReference type="GO" id="GO:0004177">
    <property type="term" value="F:aminopeptidase activity"/>
    <property type="evidence" value="ECO:0007669"/>
    <property type="project" value="UniProtKB-KW"/>
</dbReference>
<comment type="caution">
    <text evidence="17">The sequence shown here is derived from an EMBL/GenBank/DDBJ whole genome shotgun (WGS) entry which is preliminary data.</text>
</comment>
<dbReference type="GO" id="GO:0005886">
    <property type="term" value="C:plasma membrane"/>
    <property type="evidence" value="ECO:0007669"/>
    <property type="project" value="TreeGrafter"/>
</dbReference>
<dbReference type="Pfam" id="PF00326">
    <property type="entry name" value="Peptidase_S9"/>
    <property type="match status" value="1"/>
</dbReference>
<evidence type="ECO:0000256" key="7">
    <source>
        <dbReference type="ARBA" id="ARBA00022801"/>
    </source>
</evidence>
<dbReference type="GO" id="GO:0004252">
    <property type="term" value="F:serine-type endopeptidase activity"/>
    <property type="evidence" value="ECO:0007669"/>
    <property type="project" value="InterPro"/>
</dbReference>
<proteinExistence type="inferred from homology"/>
<evidence type="ECO:0000256" key="9">
    <source>
        <dbReference type="ARBA" id="ARBA00022968"/>
    </source>
</evidence>
<evidence type="ECO:0000256" key="8">
    <source>
        <dbReference type="ARBA" id="ARBA00022825"/>
    </source>
</evidence>
<comment type="subcellular location">
    <subcellularLocation>
        <location evidence="1">Vacuole membrane</location>
        <topology evidence="1">Single-pass type II membrane protein</topology>
    </subcellularLocation>
</comment>
<feature type="transmembrane region" description="Helical" evidence="14">
    <location>
        <begin position="98"/>
        <end position="118"/>
    </location>
</feature>
<dbReference type="GO" id="GO:0008239">
    <property type="term" value="F:dipeptidyl-peptidase activity"/>
    <property type="evidence" value="ECO:0007669"/>
    <property type="project" value="TreeGrafter"/>
</dbReference>